<accession>E0SCW1</accession>
<dbReference type="STRING" id="198628.Dda3937_00920"/>
<comment type="cofactor">
    <cofactor evidence="1">
        <name>pyridoxal 5'-phosphate</name>
        <dbReference type="ChEBI" id="CHEBI:597326"/>
    </cofactor>
</comment>
<dbReference type="GO" id="GO:0004069">
    <property type="term" value="F:L-aspartate:2-oxoglutarate aminotransferase activity"/>
    <property type="evidence" value="ECO:0007669"/>
    <property type="project" value="UniProtKB-EC"/>
</dbReference>
<evidence type="ECO:0000256" key="3">
    <source>
        <dbReference type="ARBA" id="ARBA00022576"/>
    </source>
</evidence>
<keyword evidence="5" id="KW-0663">Pyridoxal phosphate</keyword>
<dbReference type="AlphaFoldDB" id="E0SCW1"/>
<organism evidence="7 8">
    <name type="scientific">Dickeya dadantii (strain 3937)</name>
    <name type="common">Erwinia chrysanthemi (strain 3937)</name>
    <dbReference type="NCBI Taxonomy" id="198628"/>
    <lineage>
        <taxon>Bacteria</taxon>
        <taxon>Pseudomonadati</taxon>
        <taxon>Pseudomonadota</taxon>
        <taxon>Gammaproteobacteria</taxon>
        <taxon>Enterobacterales</taxon>
        <taxon>Pectobacteriaceae</taxon>
        <taxon>Dickeya</taxon>
    </lineage>
</organism>
<dbReference type="GO" id="GO:0016212">
    <property type="term" value="F:kynurenine-oxoglutarate transaminase activity"/>
    <property type="evidence" value="ECO:0007669"/>
    <property type="project" value="TreeGrafter"/>
</dbReference>
<keyword evidence="8" id="KW-1185">Reference proteome</keyword>
<evidence type="ECO:0000256" key="5">
    <source>
        <dbReference type="ARBA" id="ARBA00022898"/>
    </source>
</evidence>
<dbReference type="InterPro" id="IPR015421">
    <property type="entry name" value="PyrdxlP-dep_Trfase_major"/>
</dbReference>
<evidence type="ECO:0000313" key="8">
    <source>
        <dbReference type="Proteomes" id="UP000006859"/>
    </source>
</evidence>
<dbReference type="Proteomes" id="UP000006859">
    <property type="component" value="Chromosome"/>
</dbReference>
<evidence type="ECO:0000256" key="2">
    <source>
        <dbReference type="ARBA" id="ARBA00007441"/>
    </source>
</evidence>
<protein>
    <submittedName>
        <fullName evidence="7">Aspartate aminotransferase</fullName>
        <ecNumber evidence="7">2.6.1.1</ecNumber>
    </submittedName>
</protein>
<dbReference type="EC" id="2.6.1.1" evidence="7"/>
<dbReference type="SUPFAM" id="SSF53383">
    <property type="entry name" value="PLP-dependent transferases"/>
    <property type="match status" value="1"/>
</dbReference>
<comment type="similarity">
    <text evidence="2">Belongs to the class-I pyridoxal-phosphate-dependent aminotransferase family.</text>
</comment>
<evidence type="ECO:0000313" key="7">
    <source>
        <dbReference type="EMBL" id="ADM99752.1"/>
    </source>
</evidence>
<dbReference type="EMBL" id="CP002038">
    <property type="protein sequence ID" value="ADM99752.1"/>
    <property type="molecule type" value="Genomic_DNA"/>
</dbReference>
<evidence type="ECO:0000256" key="1">
    <source>
        <dbReference type="ARBA" id="ARBA00001933"/>
    </source>
</evidence>
<gene>
    <name evidence="7" type="primary">ybdL</name>
    <name evidence="7" type="ordered locus">Dda3937_00920</name>
</gene>
<dbReference type="Gene3D" id="3.40.640.10">
    <property type="entry name" value="Type I PLP-dependent aspartate aminotransferase-like (Major domain)"/>
    <property type="match status" value="1"/>
</dbReference>
<dbReference type="GO" id="GO:0030170">
    <property type="term" value="F:pyridoxal phosphate binding"/>
    <property type="evidence" value="ECO:0007669"/>
    <property type="project" value="InterPro"/>
</dbReference>
<proteinExistence type="inferred from homology"/>
<dbReference type="InterPro" id="IPR051326">
    <property type="entry name" value="Kynurenine-oxoglutarate_AT"/>
</dbReference>
<reference evidence="7 8" key="1">
    <citation type="journal article" date="2011" name="J. Bacteriol.">
        <title>Genome sequence of the plant-pathogenic bacterium Dickeya dadantii 3937.</title>
        <authorList>
            <person name="Glasner J.D."/>
            <person name="Yang C.H."/>
            <person name="Reverchon S."/>
            <person name="Hugouvieux-Cotte-Pattat N."/>
            <person name="Condemine G."/>
            <person name="Bohin J.P."/>
            <person name="Van Gijsegem F."/>
            <person name="Yang S."/>
            <person name="Franza T."/>
            <person name="Expert D."/>
            <person name="Plunkett G. III"/>
            <person name="San Francisco M.J."/>
            <person name="Charkowski A.O."/>
            <person name="Py B."/>
            <person name="Bell K."/>
            <person name="Rauscher L."/>
            <person name="Rodriguez-Palenzuela P."/>
            <person name="Toussaint A."/>
            <person name="Holeva M.C."/>
            <person name="He S.Y."/>
            <person name="Douet V."/>
            <person name="Boccara M."/>
            <person name="Blanco C."/>
            <person name="Toth I."/>
            <person name="Anderson B.D."/>
            <person name="Biehl B.S."/>
            <person name="Mau B."/>
            <person name="Flynn S.M."/>
            <person name="Barras F."/>
            <person name="Lindeberg M."/>
            <person name="Birch P.R."/>
            <person name="Tsuyumu S."/>
            <person name="Shi X."/>
            <person name="Hibbing M."/>
            <person name="Yap M.N."/>
            <person name="Carpentier M."/>
            <person name="Dassa E."/>
            <person name="Umehara M."/>
            <person name="Kim J.F."/>
            <person name="Rusch M."/>
            <person name="Soni P."/>
            <person name="Mayhew G.F."/>
            <person name="Fouts D.E."/>
            <person name="Gill S.R."/>
            <person name="Blattner F.R."/>
            <person name="Keen N.T."/>
            <person name="Perna N.T."/>
        </authorList>
    </citation>
    <scope>NUCLEOTIDE SEQUENCE [LARGE SCALE GENOMIC DNA]</scope>
    <source>
        <strain evidence="7 8">3937</strain>
    </source>
</reference>
<dbReference type="GO" id="GO:0005737">
    <property type="term" value="C:cytoplasm"/>
    <property type="evidence" value="ECO:0007669"/>
    <property type="project" value="TreeGrafter"/>
</dbReference>
<dbReference type="CDD" id="cd00609">
    <property type="entry name" value="AAT_like"/>
    <property type="match status" value="1"/>
</dbReference>
<keyword evidence="4 7" id="KW-0808">Transferase</keyword>
<evidence type="ECO:0000259" key="6">
    <source>
        <dbReference type="Pfam" id="PF00155"/>
    </source>
</evidence>
<keyword evidence="3 7" id="KW-0032">Aminotransferase</keyword>
<dbReference type="eggNOG" id="COG0436">
    <property type="taxonomic scope" value="Bacteria"/>
</dbReference>
<dbReference type="InterPro" id="IPR004839">
    <property type="entry name" value="Aminotransferase_I/II_large"/>
</dbReference>
<sequence length="407" mass="44756">MPNTSILYIVAAITGLQESFSAMSAALIPDSKLPSLGTTIFTQMSALAQHHQAINLSQGFPDFDGPDYLKQRLAYHVSQGANQYAPMTGVAPLRQAIAEKTAALYGWQPDADSEVTVTAGATEALFAAISALVRPGDEVICFDPSYDSYAPAVQLAGGVMKRIALQPPAFRVDWAAFGDLLNDRTRLVIVNTPHNPSATVWQQEDFRQLWQAIASRPIYVLSDEVYEHICFAADGHASVLAHPELRQRAIAVSSFGKTYHMTGWKVGYCVAPAPLSAELRKVHQYLTFAVNTPAQLAIADMLQHQSQHWRELPDFYRAKRDRFVNALAASRLEILPCEGTYFLLADYRAISAQDDASFCRWLTEHVGVAAIPLSVFCAAPFPHTLIRLCFAKQESTLDAAAERLCQL</sequence>
<dbReference type="InterPro" id="IPR015422">
    <property type="entry name" value="PyrdxlP-dep_Trfase_small"/>
</dbReference>
<dbReference type="PANTHER" id="PTHR43807">
    <property type="entry name" value="FI04487P"/>
    <property type="match status" value="1"/>
</dbReference>
<dbReference type="Gene3D" id="3.90.1150.10">
    <property type="entry name" value="Aspartate Aminotransferase, domain 1"/>
    <property type="match status" value="1"/>
</dbReference>
<dbReference type="KEGG" id="ddd:Dda3937_00920"/>
<dbReference type="InterPro" id="IPR015424">
    <property type="entry name" value="PyrdxlP-dep_Trfase"/>
</dbReference>
<feature type="domain" description="Aminotransferase class I/classII large" evidence="6">
    <location>
        <begin position="53"/>
        <end position="404"/>
    </location>
</feature>
<dbReference type="HOGENOM" id="CLU_017584_4_0_6"/>
<dbReference type="FunFam" id="3.40.640.10:FF:000033">
    <property type="entry name" value="Aspartate aminotransferase"/>
    <property type="match status" value="1"/>
</dbReference>
<name>E0SCW1_DICD3</name>
<dbReference type="Pfam" id="PF00155">
    <property type="entry name" value="Aminotran_1_2"/>
    <property type="match status" value="1"/>
</dbReference>
<dbReference type="PANTHER" id="PTHR43807:SF20">
    <property type="entry name" value="FI04487P"/>
    <property type="match status" value="1"/>
</dbReference>
<dbReference type="NCBIfam" id="NF006569">
    <property type="entry name" value="PRK09082.1"/>
    <property type="match status" value="1"/>
</dbReference>
<evidence type="ECO:0000256" key="4">
    <source>
        <dbReference type="ARBA" id="ARBA00022679"/>
    </source>
</evidence>